<accession>A0A381WHC3</accession>
<dbReference type="EMBL" id="UINC01011799">
    <property type="protein sequence ID" value="SVA51842.1"/>
    <property type="molecule type" value="Genomic_DNA"/>
</dbReference>
<evidence type="ECO:0000313" key="1">
    <source>
        <dbReference type="EMBL" id="SVA51842.1"/>
    </source>
</evidence>
<dbReference type="AlphaFoldDB" id="A0A381WHC3"/>
<gene>
    <name evidence="1" type="ORF">METZ01_LOCUS104696</name>
</gene>
<organism evidence="1">
    <name type="scientific">marine metagenome</name>
    <dbReference type="NCBI Taxonomy" id="408172"/>
    <lineage>
        <taxon>unclassified sequences</taxon>
        <taxon>metagenomes</taxon>
        <taxon>ecological metagenomes</taxon>
    </lineage>
</organism>
<name>A0A381WHC3_9ZZZZ</name>
<protein>
    <submittedName>
        <fullName evidence="1">Uncharacterized protein</fullName>
    </submittedName>
</protein>
<dbReference type="Gene3D" id="2.60.40.4070">
    <property type="match status" value="1"/>
</dbReference>
<proteinExistence type="predicted"/>
<sequence length="50" mass="5936">MLVNEHQEAGFRMVRWNAANDQERQVSAGMYIYMIRAGDFRKTMKMVLLK</sequence>
<reference evidence="1" key="1">
    <citation type="submission" date="2018-05" db="EMBL/GenBank/DDBJ databases">
        <authorList>
            <person name="Lanie J.A."/>
            <person name="Ng W.-L."/>
            <person name="Kazmierczak K.M."/>
            <person name="Andrzejewski T.M."/>
            <person name="Davidsen T.M."/>
            <person name="Wayne K.J."/>
            <person name="Tettelin H."/>
            <person name="Glass J.I."/>
            <person name="Rusch D."/>
            <person name="Podicherti R."/>
            <person name="Tsui H.-C.T."/>
            <person name="Winkler M.E."/>
        </authorList>
    </citation>
    <scope>NUCLEOTIDE SEQUENCE</scope>
</reference>